<dbReference type="AlphaFoldDB" id="A0A9P6ZWK4"/>
<sequence>MELTQIVMGCCLLPQNPLLLHCTESGTGSHAPLLEYVFSRVTPRHYNSILHAIEKLAGKARLSYDYETLQLEVEMPSMLDEPTPVIVENHSWCTISSIQVQDNRLTAHGNLYPANADNAASMDNVTLMIIQGLSRTRDCFVDQCRRADPNTNVSALRTAQFDLPFKWADVLDGLTYAMHATAHDRY</sequence>
<name>A0A9P6ZWK4_9AGAM</name>
<gene>
    <name evidence="1" type="ORF">EV702DRAFT_1196507</name>
</gene>
<keyword evidence="2" id="KW-1185">Reference proteome</keyword>
<dbReference type="Proteomes" id="UP000714275">
    <property type="component" value="Unassembled WGS sequence"/>
</dbReference>
<proteinExistence type="predicted"/>
<reference evidence="1" key="1">
    <citation type="journal article" date="2020" name="New Phytol.">
        <title>Comparative genomics reveals dynamic genome evolution in host specialist ectomycorrhizal fungi.</title>
        <authorList>
            <person name="Lofgren L.A."/>
            <person name="Nguyen N.H."/>
            <person name="Vilgalys R."/>
            <person name="Ruytinx J."/>
            <person name="Liao H.L."/>
            <person name="Branco S."/>
            <person name="Kuo A."/>
            <person name="LaButti K."/>
            <person name="Lipzen A."/>
            <person name="Andreopoulos W."/>
            <person name="Pangilinan J."/>
            <person name="Riley R."/>
            <person name="Hundley H."/>
            <person name="Na H."/>
            <person name="Barry K."/>
            <person name="Grigoriev I.V."/>
            <person name="Stajich J.E."/>
            <person name="Kennedy P.G."/>
        </authorList>
    </citation>
    <scope>NUCLEOTIDE SEQUENCE</scope>
    <source>
        <strain evidence="1">DOB743</strain>
    </source>
</reference>
<comment type="caution">
    <text evidence="1">The sequence shown here is derived from an EMBL/GenBank/DDBJ whole genome shotgun (WGS) entry which is preliminary data.</text>
</comment>
<evidence type="ECO:0000313" key="1">
    <source>
        <dbReference type="EMBL" id="KAG1778090.1"/>
    </source>
</evidence>
<protein>
    <submittedName>
        <fullName evidence="1">Uncharacterized protein</fullName>
    </submittedName>
</protein>
<dbReference type="EMBL" id="JABBWD010000017">
    <property type="protein sequence ID" value="KAG1778090.1"/>
    <property type="molecule type" value="Genomic_DNA"/>
</dbReference>
<organism evidence="1 2">
    <name type="scientific">Suillus placidus</name>
    <dbReference type="NCBI Taxonomy" id="48579"/>
    <lineage>
        <taxon>Eukaryota</taxon>
        <taxon>Fungi</taxon>
        <taxon>Dikarya</taxon>
        <taxon>Basidiomycota</taxon>
        <taxon>Agaricomycotina</taxon>
        <taxon>Agaricomycetes</taxon>
        <taxon>Agaricomycetidae</taxon>
        <taxon>Boletales</taxon>
        <taxon>Suillineae</taxon>
        <taxon>Suillaceae</taxon>
        <taxon>Suillus</taxon>
    </lineage>
</organism>
<accession>A0A9P6ZWK4</accession>
<dbReference type="OrthoDB" id="10524202at2759"/>
<evidence type="ECO:0000313" key="2">
    <source>
        <dbReference type="Proteomes" id="UP000714275"/>
    </source>
</evidence>